<protein>
    <submittedName>
        <fullName evidence="3">Cytochrome P450</fullName>
    </submittedName>
</protein>
<dbReference type="PRINTS" id="PR00463">
    <property type="entry name" value="EP450I"/>
</dbReference>
<evidence type="ECO:0000256" key="1">
    <source>
        <dbReference type="ARBA" id="ARBA00010617"/>
    </source>
</evidence>
<comment type="caution">
    <text evidence="3">The sequence shown here is derived from an EMBL/GenBank/DDBJ whole genome shotgun (WGS) entry which is preliminary data.</text>
</comment>
<dbReference type="SUPFAM" id="SSF48264">
    <property type="entry name" value="Cytochrome P450"/>
    <property type="match status" value="1"/>
</dbReference>
<dbReference type="EMBL" id="JBFXLT010000072">
    <property type="protein sequence ID" value="KAL2810396.1"/>
    <property type="molecule type" value="Genomic_DNA"/>
</dbReference>
<evidence type="ECO:0000256" key="2">
    <source>
        <dbReference type="SAM" id="Phobius"/>
    </source>
</evidence>
<comment type="similarity">
    <text evidence="1">Belongs to the cytochrome P450 family.</text>
</comment>
<name>A0ABR4H4M7_9EURO</name>
<accession>A0ABR4H4M7</accession>
<dbReference type="CDD" id="cd11060">
    <property type="entry name" value="CYP57A1-like"/>
    <property type="match status" value="1"/>
</dbReference>
<dbReference type="InterPro" id="IPR036396">
    <property type="entry name" value="Cyt_P450_sf"/>
</dbReference>
<dbReference type="InterPro" id="IPR001128">
    <property type="entry name" value="Cyt_P450"/>
</dbReference>
<dbReference type="InterPro" id="IPR050121">
    <property type="entry name" value="Cytochrome_P450_monoxygenase"/>
</dbReference>
<evidence type="ECO:0000313" key="3">
    <source>
        <dbReference type="EMBL" id="KAL2810396.1"/>
    </source>
</evidence>
<dbReference type="Proteomes" id="UP001610334">
    <property type="component" value="Unassembled WGS sequence"/>
</dbReference>
<dbReference type="PANTHER" id="PTHR24305">
    <property type="entry name" value="CYTOCHROME P450"/>
    <property type="match status" value="1"/>
</dbReference>
<keyword evidence="2" id="KW-0472">Membrane</keyword>
<sequence>MHDSLSSLYSLGIVLILAGGLVRLLRSYLRLRQFPGPSIASCTKLWMIRGTLYGRMHLDIAEACRKYGHLVRIGPNDLVTDDPEIIRRMSAVRSPYTRSDWYNATAFSHRLNHVFCERDEQRHIDLRNKLIPGYSGKENLHLEQSIDDQLIGLFRLIRNEYTSTTRAFRPVDFARLCQFLTLDIISAVAFGEPMGFLEHNEDLHGYIANQKAMLPIFEWFSTLPILEKLMRLPGISQLAMPTPQDTNGAGLLMGVAKKIVAARYGPDKKVRRDMLGSFVLHGLTQEEAEQETVLQIFAGSDTTATTIRTATLFLITNPTVLLKLQNELDTAHAGGHLTCPILTYDEAQKLPYLQACVKECLRIWPPVVGLMQKVVPPGGDTLDGKFVPEGTQIGYSAWGVHRNPRVYGADAGIFRPERWLEAEEEGGERLLAMNRTQELVFGSGRYACLGKQVALIEVSKAIAEIFLRYDFVLVDPSQPWQSVQRNGLFLQSKLLVRISEREKNSARLKSL</sequence>
<keyword evidence="2" id="KW-1133">Transmembrane helix</keyword>
<reference evidence="3 4" key="1">
    <citation type="submission" date="2024-07" db="EMBL/GenBank/DDBJ databases">
        <title>Section-level genome sequencing and comparative genomics of Aspergillus sections Usti and Cavernicolus.</title>
        <authorList>
            <consortium name="Lawrence Berkeley National Laboratory"/>
            <person name="Nybo J.L."/>
            <person name="Vesth T.C."/>
            <person name="Theobald S."/>
            <person name="Frisvad J.C."/>
            <person name="Larsen T.O."/>
            <person name="Kjaerboelling I."/>
            <person name="Rothschild-Mancinelli K."/>
            <person name="Lyhne E.K."/>
            <person name="Kogle M.E."/>
            <person name="Barry K."/>
            <person name="Clum A."/>
            <person name="Na H."/>
            <person name="Ledsgaard L."/>
            <person name="Lin J."/>
            <person name="Lipzen A."/>
            <person name="Kuo A."/>
            <person name="Riley R."/>
            <person name="Mondo S."/>
            <person name="Labutti K."/>
            <person name="Haridas S."/>
            <person name="Pangalinan J."/>
            <person name="Salamov A.A."/>
            <person name="Simmons B.A."/>
            <person name="Magnuson J.K."/>
            <person name="Chen J."/>
            <person name="Drula E."/>
            <person name="Henrissat B."/>
            <person name="Wiebenga A."/>
            <person name="Lubbers R.J."/>
            <person name="Gomes A.C."/>
            <person name="Makela M.R."/>
            <person name="Stajich J."/>
            <person name="Grigoriev I.V."/>
            <person name="Mortensen U.H."/>
            <person name="De Vries R.P."/>
            <person name="Baker S.E."/>
            <person name="Andersen M.R."/>
        </authorList>
    </citation>
    <scope>NUCLEOTIDE SEQUENCE [LARGE SCALE GENOMIC DNA]</scope>
    <source>
        <strain evidence="3 4">CBS 588.65</strain>
    </source>
</reference>
<dbReference type="Gene3D" id="1.10.630.10">
    <property type="entry name" value="Cytochrome P450"/>
    <property type="match status" value="1"/>
</dbReference>
<dbReference type="InterPro" id="IPR002401">
    <property type="entry name" value="Cyt_P450_E_grp-I"/>
</dbReference>
<dbReference type="Pfam" id="PF00067">
    <property type="entry name" value="p450"/>
    <property type="match status" value="1"/>
</dbReference>
<feature type="transmembrane region" description="Helical" evidence="2">
    <location>
        <begin position="6"/>
        <end position="25"/>
    </location>
</feature>
<dbReference type="PANTHER" id="PTHR24305:SF168">
    <property type="entry name" value="P450, PUTATIVE (EUROFUNG)-RELATED"/>
    <property type="match status" value="1"/>
</dbReference>
<proteinExistence type="inferred from homology"/>
<keyword evidence="2" id="KW-0812">Transmembrane</keyword>
<organism evidence="3 4">
    <name type="scientific">Aspergillus granulosus</name>
    <dbReference type="NCBI Taxonomy" id="176169"/>
    <lineage>
        <taxon>Eukaryota</taxon>
        <taxon>Fungi</taxon>
        <taxon>Dikarya</taxon>
        <taxon>Ascomycota</taxon>
        <taxon>Pezizomycotina</taxon>
        <taxon>Eurotiomycetes</taxon>
        <taxon>Eurotiomycetidae</taxon>
        <taxon>Eurotiales</taxon>
        <taxon>Aspergillaceae</taxon>
        <taxon>Aspergillus</taxon>
        <taxon>Aspergillus subgen. Nidulantes</taxon>
    </lineage>
</organism>
<gene>
    <name evidence="3" type="ORF">BJX63DRAFT_444772</name>
</gene>
<dbReference type="PRINTS" id="PR00385">
    <property type="entry name" value="P450"/>
</dbReference>
<evidence type="ECO:0000313" key="4">
    <source>
        <dbReference type="Proteomes" id="UP001610334"/>
    </source>
</evidence>
<keyword evidence="4" id="KW-1185">Reference proteome</keyword>